<dbReference type="EMBL" id="BMAW01094291">
    <property type="protein sequence ID" value="GFS64621.1"/>
    <property type="molecule type" value="Genomic_DNA"/>
</dbReference>
<organism evidence="1 3">
    <name type="scientific">Nephila pilipes</name>
    <name type="common">Giant wood spider</name>
    <name type="synonym">Nephila maculata</name>
    <dbReference type="NCBI Taxonomy" id="299642"/>
    <lineage>
        <taxon>Eukaryota</taxon>
        <taxon>Metazoa</taxon>
        <taxon>Ecdysozoa</taxon>
        <taxon>Arthropoda</taxon>
        <taxon>Chelicerata</taxon>
        <taxon>Arachnida</taxon>
        <taxon>Araneae</taxon>
        <taxon>Araneomorphae</taxon>
        <taxon>Entelegynae</taxon>
        <taxon>Araneoidea</taxon>
        <taxon>Nephilidae</taxon>
        <taxon>Nephila</taxon>
    </lineage>
</organism>
<sequence>METLDSGKFSADQCRITFLPQVPGQIIDTENCKGNYLYEVNLVDVCGEGQLNFKWCETLEKKIISKKRKRCLKDNSSCSDKDNLINVSRNKQNIRSR</sequence>
<comment type="caution">
    <text evidence="1">The sequence shown here is derived from an EMBL/GenBank/DDBJ whole genome shotgun (WGS) entry which is preliminary data.</text>
</comment>
<reference evidence="1" key="1">
    <citation type="submission" date="2020-08" db="EMBL/GenBank/DDBJ databases">
        <title>Multicomponent nature underlies the extraordinary mechanical properties of spider dragline silk.</title>
        <authorList>
            <person name="Kono N."/>
            <person name="Nakamura H."/>
            <person name="Mori M."/>
            <person name="Yoshida Y."/>
            <person name="Ohtoshi R."/>
            <person name="Malay A.D."/>
            <person name="Moran D.A.P."/>
            <person name="Tomita M."/>
            <person name="Numata K."/>
            <person name="Arakawa K."/>
        </authorList>
    </citation>
    <scope>NUCLEOTIDE SEQUENCE</scope>
</reference>
<keyword evidence="3" id="KW-1185">Reference proteome</keyword>
<evidence type="ECO:0000313" key="1">
    <source>
        <dbReference type="EMBL" id="GFS64619.1"/>
    </source>
</evidence>
<accession>A0A8X6JEP8</accession>
<protein>
    <submittedName>
        <fullName evidence="1">Uncharacterized protein</fullName>
    </submittedName>
</protein>
<proteinExistence type="predicted"/>
<dbReference type="AlphaFoldDB" id="A0A8X6JEP8"/>
<name>A0A8X6JEP8_NEPPI</name>
<dbReference type="Proteomes" id="UP000887013">
    <property type="component" value="Unassembled WGS sequence"/>
</dbReference>
<gene>
    <name evidence="1" type="ORF">NPIL_431111</name>
    <name evidence="2" type="ORF">NPIL_431121</name>
</gene>
<dbReference type="EMBL" id="BMAW01094291">
    <property type="protein sequence ID" value="GFS64619.1"/>
    <property type="molecule type" value="Genomic_DNA"/>
</dbReference>
<evidence type="ECO:0000313" key="2">
    <source>
        <dbReference type="EMBL" id="GFS64621.1"/>
    </source>
</evidence>
<evidence type="ECO:0000313" key="3">
    <source>
        <dbReference type="Proteomes" id="UP000887013"/>
    </source>
</evidence>